<organism evidence="2 3">
    <name type="scientific">Argiope bruennichi</name>
    <name type="common">Wasp spider</name>
    <name type="synonym">Aranea bruennichi</name>
    <dbReference type="NCBI Taxonomy" id="94029"/>
    <lineage>
        <taxon>Eukaryota</taxon>
        <taxon>Metazoa</taxon>
        <taxon>Ecdysozoa</taxon>
        <taxon>Arthropoda</taxon>
        <taxon>Chelicerata</taxon>
        <taxon>Arachnida</taxon>
        <taxon>Araneae</taxon>
        <taxon>Araneomorphae</taxon>
        <taxon>Entelegynae</taxon>
        <taxon>Araneoidea</taxon>
        <taxon>Araneidae</taxon>
        <taxon>Argiope</taxon>
    </lineage>
</organism>
<feature type="region of interest" description="Disordered" evidence="1">
    <location>
        <begin position="127"/>
        <end position="153"/>
    </location>
</feature>
<dbReference type="AlphaFoldDB" id="A0A8T0FW68"/>
<evidence type="ECO:0000313" key="3">
    <source>
        <dbReference type="Proteomes" id="UP000807504"/>
    </source>
</evidence>
<protein>
    <submittedName>
        <fullName evidence="2">Uncharacterized protein</fullName>
    </submittedName>
</protein>
<evidence type="ECO:0000256" key="1">
    <source>
        <dbReference type="SAM" id="MobiDB-lite"/>
    </source>
</evidence>
<accession>A0A8T0FW68</accession>
<feature type="compositionally biased region" description="Low complexity" evidence="1">
    <location>
        <begin position="10"/>
        <end position="21"/>
    </location>
</feature>
<dbReference type="EMBL" id="JABXBU010000002">
    <property type="protein sequence ID" value="KAF8794986.1"/>
    <property type="molecule type" value="Genomic_DNA"/>
</dbReference>
<evidence type="ECO:0000313" key="2">
    <source>
        <dbReference type="EMBL" id="KAF8794986.1"/>
    </source>
</evidence>
<keyword evidence="3" id="KW-1185">Reference proteome</keyword>
<gene>
    <name evidence="2" type="ORF">HNY73_002890</name>
</gene>
<dbReference type="Proteomes" id="UP000807504">
    <property type="component" value="Unassembled WGS sequence"/>
</dbReference>
<feature type="region of interest" description="Disordered" evidence="1">
    <location>
        <begin position="1"/>
        <end position="80"/>
    </location>
</feature>
<comment type="caution">
    <text evidence="2">The sequence shown here is derived from an EMBL/GenBank/DDBJ whole genome shotgun (WGS) entry which is preliminary data.</text>
</comment>
<name>A0A8T0FW68_ARGBR</name>
<reference evidence="2" key="1">
    <citation type="journal article" date="2020" name="bioRxiv">
        <title>Chromosome-level reference genome of the European wasp spider Argiope bruennichi: a resource for studies on range expansion and evolutionary adaptation.</title>
        <authorList>
            <person name="Sheffer M.M."/>
            <person name="Hoppe A."/>
            <person name="Krehenwinkel H."/>
            <person name="Uhl G."/>
            <person name="Kuss A.W."/>
            <person name="Jensen L."/>
            <person name="Jensen C."/>
            <person name="Gillespie R.G."/>
            <person name="Hoff K.J."/>
            <person name="Prost S."/>
        </authorList>
    </citation>
    <scope>NUCLEOTIDE SEQUENCE</scope>
</reference>
<proteinExistence type="predicted"/>
<sequence>MGHAHRIPDSSSSPHRFGPSSVLEPGSKQTHTLTRAHGRQFGKGFVGHPEERGGGRGCAATSVGPPNTSGDGPSPTPERPATLLHHQVMERNCKGHGAHWDYHVCETLRRKRRHPPSVPEIPAQEIHRTPQRQHGAGSACRHRDEHSGREHKKAWQRRLLHGLSTFRRETSYENTRIQKRIFLGTNNFL</sequence>
<reference evidence="2" key="2">
    <citation type="submission" date="2020-06" db="EMBL/GenBank/DDBJ databases">
        <authorList>
            <person name="Sheffer M."/>
        </authorList>
    </citation>
    <scope>NUCLEOTIDE SEQUENCE</scope>
</reference>